<name>A0A9P5NEA7_GYMJU</name>
<gene>
    <name evidence="1" type="ORF">CPB84DRAFT_329404</name>
</gene>
<sequence>MSSIRSLSAEILGNIFEMCIIGDRENTMNSGRAPLLLCQICHAWRNIAINKPSLWTSSTIDLRPRRLNSVLNYTNFAHIIMQRIQKKSLALRFAVAGVQVKYPSTASLSSQLEISTHMALFF</sequence>
<proteinExistence type="predicted"/>
<organism evidence="1 2">
    <name type="scientific">Gymnopilus junonius</name>
    <name type="common">Spectacular rustgill mushroom</name>
    <name type="synonym">Gymnopilus spectabilis subsp. junonius</name>
    <dbReference type="NCBI Taxonomy" id="109634"/>
    <lineage>
        <taxon>Eukaryota</taxon>
        <taxon>Fungi</taxon>
        <taxon>Dikarya</taxon>
        <taxon>Basidiomycota</taxon>
        <taxon>Agaricomycotina</taxon>
        <taxon>Agaricomycetes</taxon>
        <taxon>Agaricomycetidae</taxon>
        <taxon>Agaricales</taxon>
        <taxon>Agaricineae</taxon>
        <taxon>Hymenogastraceae</taxon>
        <taxon>Gymnopilus</taxon>
    </lineage>
</organism>
<dbReference type="OrthoDB" id="3268380at2759"/>
<protein>
    <recommendedName>
        <fullName evidence="3">F-box domain-containing protein</fullName>
    </recommendedName>
</protein>
<dbReference type="AlphaFoldDB" id="A0A9P5NEA7"/>
<dbReference type="Gene3D" id="1.20.1280.50">
    <property type="match status" value="1"/>
</dbReference>
<keyword evidence="2" id="KW-1185">Reference proteome</keyword>
<comment type="caution">
    <text evidence="1">The sequence shown here is derived from an EMBL/GenBank/DDBJ whole genome shotgun (WGS) entry which is preliminary data.</text>
</comment>
<evidence type="ECO:0000313" key="2">
    <source>
        <dbReference type="Proteomes" id="UP000724874"/>
    </source>
</evidence>
<reference evidence="1" key="1">
    <citation type="submission" date="2020-11" db="EMBL/GenBank/DDBJ databases">
        <authorList>
            <consortium name="DOE Joint Genome Institute"/>
            <person name="Ahrendt S."/>
            <person name="Riley R."/>
            <person name="Andreopoulos W."/>
            <person name="LaButti K."/>
            <person name="Pangilinan J."/>
            <person name="Ruiz-duenas F.J."/>
            <person name="Barrasa J.M."/>
            <person name="Sanchez-Garcia M."/>
            <person name="Camarero S."/>
            <person name="Miyauchi S."/>
            <person name="Serrano A."/>
            <person name="Linde D."/>
            <person name="Babiker R."/>
            <person name="Drula E."/>
            <person name="Ayuso-Fernandez I."/>
            <person name="Pacheco R."/>
            <person name="Padilla G."/>
            <person name="Ferreira P."/>
            <person name="Barriuso J."/>
            <person name="Kellner H."/>
            <person name="Castanera R."/>
            <person name="Alfaro M."/>
            <person name="Ramirez L."/>
            <person name="Pisabarro A.G."/>
            <person name="Kuo A."/>
            <person name="Tritt A."/>
            <person name="Lipzen A."/>
            <person name="He G."/>
            <person name="Yan M."/>
            <person name="Ng V."/>
            <person name="Cullen D."/>
            <person name="Martin F."/>
            <person name="Rosso M.-N."/>
            <person name="Henrissat B."/>
            <person name="Hibbett D."/>
            <person name="Martinez A.T."/>
            <person name="Grigoriev I.V."/>
        </authorList>
    </citation>
    <scope>NUCLEOTIDE SEQUENCE</scope>
    <source>
        <strain evidence="1">AH 44721</strain>
    </source>
</reference>
<accession>A0A9P5NEA7</accession>
<evidence type="ECO:0008006" key="3">
    <source>
        <dbReference type="Google" id="ProtNLM"/>
    </source>
</evidence>
<evidence type="ECO:0000313" key="1">
    <source>
        <dbReference type="EMBL" id="KAF8878465.1"/>
    </source>
</evidence>
<dbReference type="Proteomes" id="UP000724874">
    <property type="component" value="Unassembled WGS sequence"/>
</dbReference>
<dbReference type="EMBL" id="JADNYJ010000158">
    <property type="protein sequence ID" value="KAF8878465.1"/>
    <property type="molecule type" value="Genomic_DNA"/>
</dbReference>